<comment type="caution">
    <text evidence="4">The sequence shown here is derived from an EMBL/GenBank/DDBJ whole genome shotgun (WGS) entry which is preliminary data.</text>
</comment>
<feature type="domain" description="M23ase beta-sheet core" evidence="3">
    <location>
        <begin position="616"/>
        <end position="709"/>
    </location>
</feature>
<name>A0AAW6C8M0_FLAPL</name>
<evidence type="ECO:0000313" key="5">
    <source>
        <dbReference type="Proteomes" id="UP001211006"/>
    </source>
</evidence>
<feature type="compositionally biased region" description="Basic and acidic residues" evidence="1">
    <location>
        <begin position="22"/>
        <end position="41"/>
    </location>
</feature>
<evidence type="ECO:0000256" key="1">
    <source>
        <dbReference type="SAM" id="MobiDB-lite"/>
    </source>
</evidence>
<proteinExistence type="predicted"/>
<keyword evidence="2" id="KW-1133">Transmembrane helix</keyword>
<dbReference type="Proteomes" id="UP001211006">
    <property type="component" value="Unassembled WGS sequence"/>
</dbReference>
<keyword evidence="2" id="KW-0472">Membrane</keyword>
<dbReference type="InterPro" id="IPR016047">
    <property type="entry name" value="M23ase_b-sheet_dom"/>
</dbReference>
<dbReference type="SUPFAM" id="SSF51261">
    <property type="entry name" value="Duplicated hybrid motif"/>
    <property type="match status" value="1"/>
</dbReference>
<dbReference type="CDD" id="cd12797">
    <property type="entry name" value="M23_peptidase"/>
    <property type="match status" value="1"/>
</dbReference>
<dbReference type="Gene3D" id="2.70.70.10">
    <property type="entry name" value="Glucose Permease (Domain IIA)"/>
    <property type="match status" value="1"/>
</dbReference>
<evidence type="ECO:0000256" key="2">
    <source>
        <dbReference type="SAM" id="Phobius"/>
    </source>
</evidence>
<dbReference type="AlphaFoldDB" id="A0AAW6C8M0"/>
<evidence type="ECO:0000313" key="4">
    <source>
        <dbReference type="EMBL" id="MDB7908425.1"/>
    </source>
</evidence>
<dbReference type="PANTHER" id="PTHR21666:SF270">
    <property type="entry name" value="MUREIN HYDROLASE ACTIVATOR ENVC"/>
    <property type="match status" value="1"/>
</dbReference>
<accession>A0AAW6C8M0</accession>
<dbReference type="InterPro" id="IPR050570">
    <property type="entry name" value="Cell_wall_metabolism_enzyme"/>
</dbReference>
<dbReference type="RefSeq" id="WP_271908654.1">
    <property type="nucleotide sequence ID" value="NZ_JAQLWN010000029.1"/>
</dbReference>
<gene>
    <name evidence="4" type="ORF">PND83_20785</name>
</gene>
<feature type="transmembrane region" description="Helical" evidence="2">
    <location>
        <begin position="405"/>
        <end position="425"/>
    </location>
</feature>
<feature type="region of interest" description="Disordered" evidence="1">
    <location>
        <begin position="165"/>
        <end position="196"/>
    </location>
</feature>
<reference evidence="4" key="1">
    <citation type="submission" date="2023-01" db="EMBL/GenBank/DDBJ databases">
        <title>Human gut microbiome strain richness.</title>
        <authorList>
            <person name="Chen-Liaw A."/>
        </authorList>
    </citation>
    <scope>NUCLEOTIDE SEQUENCE</scope>
    <source>
        <strain evidence="4">2225st1_A6_2225SCRN_200828</strain>
    </source>
</reference>
<feature type="region of interest" description="Disordered" evidence="1">
    <location>
        <begin position="1"/>
        <end position="127"/>
    </location>
</feature>
<protein>
    <submittedName>
        <fullName evidence="4">M23 family metallopeptidase</fullName>
    </submittedName>
</protein>
<dbReference type="PANTHER" id="PTHR21666">
    <property type="entry name" value="PEPTIDASE-RELATED"/>
    <property type="match status" value="1"/>
</dbReference>
<dbReference type="EMBL" id="JAQLWO010000033">
    <property type="protein sequence ID" value="MDB7908425.1"/>
    <property type="molecule type" value="Genomic_DNA"/>
</dbReference>
<dbReference type="GO" id="GO:0004222">
    <property type="term" value="F:metalloendopeptidase activity"/>
    <property type="evidence" value="ECO:0007669"/>
    <property type="project" value="TreeGrafter"/>
</dbReference>
<evidence type="ECO:0000259" key="3">
    <source>
        <dbReference type="Pfam" id="PF01551"/>
    </source>
</evidence>
<dbReference type="Pfam" id="PF01551">
    <property type="entry name" value="Peptidase_M23"/>
    <property type="match status" value="1"/>
</dbReference>
<sequence>MSKKQKDQPFRASENTSSSLILEEHRPLSEGTIHEDLETSIRKSIHKSAVLNGDDAPSTDTRATPRPAKSSVRPPSEVVDRSHTKPVRSSTPRDSRPKPGAESSLPCKHSAAPYKAPASDGSLGEERLLTGAASGAVLKGSHGVTIKTPEKGRERIKSAISPEPTMASWGVHIGQDSDPTPENGPSPPLAPASEAAAYAEKAFTPHSRRGPLSALGRAVPQSINTNAARSSDSSERAAGIGIKYGYRASRYTVLGGTRAVKGTYQAAKYHHTLKRDIASGALSVSEAQSVFWHQVKKNAGGVLHGVGWAVKDSISYDVEDFYGSDDLGVQAITKPKNMIIGTKRTLTGTKAAASTLTKGAKTGGRVIASAARTGRRVVQVVSGMVKTASVAAKAGIGAIAAISPYVLVILLALIIVVCIFSIFSIKSDDWELTQTYLYITELDATMEHDIIQNSKRSGVDSFAYYLNGAPVSLEQMEVFTDADLLLAYLDCKYDDYTFSDVRSEIDSLHAALHSLRLEEYTTSSTTTDSEGNEVTTHTTHLDQYLTTEPALEYITDHKDTLLSADQVERLEALGEVGIYTMRQELASPFVGIDWSSGLTSRFGWRIHPISGDLSCHYALDIAMPGGTPINACMSGTAVVPGYHESYGNYVKIMGNNGTYTLYAHMSSIAVSDGQDVEIGDVIGYVGTTGSSTGNHLHIEYFKDGHRLNPLFYLEP</sequence>
<dbReference type="InterPro" id="IPR011055">
    <property type="entry name" value="Dup_hybrid_motif"/>
</dbReference>
<keyword evidence="2" id="KW-0812">Transmembrane</keyword>
<organism evidence="4 5">
    <name type="scientific">Flavonifractor plautii</name>
    <name type="common">Fusobacterium plautii</name>
    <dbReference type="NCBI Taxonomy" id="292800"/>
    <lineage>
        <taxon>Bacteria</taxon>
        <taxon>Bacillati</taxon>
        <taxon>Bacillota</taxon>
        <taxon>Clostridia</taxon>
        <taxon>Eubacteriales</taxon>
        <taxon>Oscillospiraceae</taxon>
        <taxon>Flavonifractor</taxon>
    </lineage>
</organism>